<dbReference type="GO" id="GO:0000105">
    <property type="term" value="P:L-histidine biosynthetic process"/>
    <property type="evidence" value="ECO:0007669"/>
    <property type="project" value="UniProtKB-UniRule"/>
</dbReference>
<comment type="cofactor">
    <cofactor evidence="11">
        <name>Mg(2+)</name>
        <dbReference type="ChEBI" id="CHEBI:18420"/>
    </cofactor>
    <text evidence="11">Binds 1 Mg(2+) ion per subunit.</text>
</comment>
<protein>
    <recommendedName>
        <fullName evidence="11">Phosphoribosyl-AMP cyclohydrolase</fullName>
        <shortName evidence="11">PRA-CH</shortName>
        <ecNumber evidence="11">3.5.4.19</ecNumber>
    </recommendedName>
</protein>
<comment type="catalytic activity">
    <reaction evidence="1 11">
        <text>1-(5-phospho-beta-D-ribosyl)-5'-AMP + H2O = 1-(5-phospho-beta-D-ribosyl)-5-[(5-phospho-beta-D-ribosylamino)methylideneamino]imidazole-4-carboxamide</text>
        <dbReference type="Rhea" id="RHEA:20049"/>
        <dbReference type="ChEBI" id="CHEBI:15377"/>
        <dbReference type="ChEBI" id="CHEBI:58435"/>
        <dbReference type="ChEBI" id="CHEBI:59457"/>
        <dbReference type="EC" id="3.5.4.19"/>
    </reaction>
</comment>
<dbReference type="GO" id="GO:0000287">
    <property type="term" value="F:magnesium ion binding"/>
    <property type="evidence" value="ECO:0007669"/>
    <property type="project" value="UniProtKB-UniRule"/>
</dbReference>
<evidence type="ECO:0000256" key="4">
    <source>
        <dbReference type="ARBA" id="ARBA00005204"/>
    </source>
</evidence>
<dbReference type="UniPathway" id="UPA00031">
    <property type="reaction ID" value="UER00008"/>
</dbReference>
<comment type="pathway">
    <text evidence="3 11">Amino-acid biosynthesis; L-histidine biosynthesis; L-histidine from 5-phospho-alpha-D-ribose 1-diphosphate: step 3/9.</text>
</comment>
<dbReference type="SUPFAM" id="SSF141734">
    <property type="entry name" value="HisI-like"/>
    <property type="match status" value="1"/>
</dbReference>
<comment type="caution">
    <text evidence="13">The sequence shown here is derived from an EMBL/GenBank/DDBJ whole genome shotgun (WGS) entry which is preliminary data.</text>
</comment>
<evidence type="ECO:0000313" key="14">
    <source>
        <dbReference type="Proteomes" id="UP000189670"/>
    </source>
</evidence>
<comment type="subcellular location">
    <subcellularLocation>
        <location evidence="11">Cytoplasm</location>
    </subcellularLocation>
</comment>
<evidence type="ECO:0000256" key="5">
    <source>
        <dbReference type="ARBA" id="ARBA00007731"/>
    </source>
</evidence>
<keyword evidence="9 11" id="KW-0378">Hydrolase</keyword>
<keyword evidence="10 11" id="KW-0368">Histidine biosynthesis</keyword>
<dbReference type="Pfam" id="PF01502">
    <property type="entry name" value="PRA-CH"/>
    <property type="match status" value="1"/>
</dbReference>
<gene>
    <name evidence="11 13" type="primary">hisI</name>
    <name evidence="13" type="ORF">OMM_06229</name>
</gene>
<keyword evidence="11" id="KW-0479">Metal-binding</keyword>
<evidence type="ECO:0000256" key="7">
    <source>
        <dbReference type="ARBA" id="ARBA00022490"/>
    </source>
</evidence>
<dbReference type="PANTHER" id="PTHR42945">
    <property type="entry name" value="HISTIDINE BIOSYNTHESIS BIFUNCTIONAL PROTEIN"/>
    <property type="match status" value="1"/>
</dbReference>
<accession>A0A1V1PI97</accession>
<evidence type="ECO:0000256" key="10">
    <source>
        <dbReference type="ARBA" id="ARBA00023102"/>
    </source>
</evidence>
<feature type="binding site" evidence="11">
    <location>
        <position position="92"/>
    </location>
    <ligand>
        <name>Zn(2+)</name>
        <dbReference type="ChEBI" id="CHEBI:29105"/>
        <note>ligand shared between dimeric partners</note>
    </ligand>
</feature>
<dbReference type="InterPro" id="IPR038019">
    <property type="entry name" value="PRib_AMP_CycHydrolase_sf"/>
</dbReference>
<proteinExistence type="inferred from homology"/>
<feature type="binding site" evidence="11">
    <location>
        <position position="75"/>
    </location>
    <ligand>
        <name>Zn(2+)</name>
        <dbReference type="ChEBI" id="CHEBI:29105"/>
        <note>ligand shared between dimeric partners</note>
    </ligand>
</feature>
<keyword evidence="11" id="KW-0862">Zinc</keyword>
<dbReference type="Proteomes" id="UP000189670">
    <property type="component" value="Unassembled WGS sequence"/>
</dbReference>
<comment type="subunit">
    <text evidence="11">Homodimer.</text>
</comment>
<dbReference type="NCBIfam" id="NF000768">
    <property type="entry name" value="PRK00051.1"/>
    <property type="match status" value="1"/>
</dbReference>
<dbReference type="AlphaFoldDB" id="A0A1V1PI97"/>
<evidence type="ECO:0000256" key="2">
    <source>
        <dbReference type="ARBA" id="ARBA00001460"/>
    </source>
</evidence>
<evidence type="ECO:0000256" key="1">
    <source>
        <dbReference type="ARBA" id="ARBA00000024"/>
    </source>
</evidence>
<comment type="similarity">
    <text evidence="6">In the N-terminal section; belongs to the PRA-CH family.</text>
</comment>
<evidence type="ECO:0000256" key="8">
    <source>
        <dbReference type="ARBA" id="ARBA00022605"/>
    </source>
</evidence>
<feature type="binding site" evidence="11">
    <location>
        <position position="76"/>
    </location>
    <ligand>
        <name>Mg(2+)</name>
        <dbReference type="ChEBI" id="CHEBI:18420"/>
    </ligand>
</feature>
<dbReference type="HAMAP" id="MF_01021">
    <property type="entry name" value="HisI"/>
    <property type="match status" value="1"/>
</dbReference>
<dbReference type="GO" id="GO:0008270">
    <property type="term" value="F:zinc ion binding"/>
    <property type="evidence" value="ECO:0007669"/>
    <property type="project" value="UniProtKB-UniRule"/>
</dbReference>
<keyword evidence="8 11" id="KW-0028">Amino-acid biosynthesis</keyword>
<dbReference type="PANTHER" id="PTHR42945:SF1">
    <property type="entry name" value="HISTIDINE BIOSYNTHESIS BIFUNCTIONAL PROTEIN HIS7"/>
    <property type="match status" value="1"/>
</dbReference>
<comment type="similarity">
    <text evidence="11">Belongs to the PRA-CH family.</text>
</comment>
<organism evidence="13 14">
    <name type="scientific">Candidatus Magnetoglobus multicellularis str. Araruama</name>
    <dbReference type="NCBI Taxonomy" id="890399"/>
    <lineage>
        <taxon>Bacteria</taxon>
        <taxon>Pseudomonadati</taxon>
        <taxon>Thermodesulfobacteriota</taxon>
        <taxon>Desulfobacteria</taxon>
        <taxon>Desulfobacterales</taxon>
        <taxon>Desulfobacteraceae</taxon>
        <taxon>Candidatus Magnetoglobus</taxon>
    </lineage>
</organism>
<keyword evidence="11" id="KW-0460">Magnesium</keyword>
<feature type="binding site" evidence="11">
    <location>
        <position position="74"/>
    </location>
    <ligand>
        <name>Mg(2+)</name>
        <dbReference type="ChEBI" id="CHEBI:18420"/>
    </ligand>
</feature>
<name>A0A1V1PI97_9BACT</name>
<evidence type="ECO:0000256" key="3">
    <source>
        <dbReference type="ARBA" id="ARBA00005169"/>
    </source>
</evidence>
<comment type="catalytic activity">
    <reaction evidence="2">
        <text>1-(5-phospho-beta-D-ribosyl)-ATP + H2O = 1-(5-phospho-beta-D-ribosyl)-5'-AMP + diphosphate + H(+)</text>
        <dbReference type="Rhea" id="RHEA:22828"/>
        <dbReference type="ChEBI" id="CHEBI:15377"/>
        <dbReference type="ChEBI" id="CHEBI:15378"/>
        <dbReference type="ChEBI" id="CHEBI:33019"/>
        <dbReference type="ChEBI" id="CHEBI:59457"/>
        <dbReference type="ChEBI" id="CHEBI:73183"/>
        <dbReference type="EC" id="3.6.1.31"/>
    </reaction>
</comment>
<dbReference type="InterPro" id="IPR002496">
    <property type="entry name" value="PRib_AMP_CycHydrolase_dom"/>
</dbReference>
<evidence type="ECO:0000256" key="9">
    <source>
        <dbReference type="ARBA" id="ARBA00022801"/>
    </source>
</evidence>
<keyword evidence="7 11" id="KW-0963">Cytoplasm</keyword>
<dbReference type="GO" id="GO:0005737">
    <property type="term" value="C:cytoplasm"/>
    <property type="evidence" value="ECO:0007669"/>
    <property type="project" value="UniProtKB-SubCell"/>
</dbReference>
<dbReference type="EMBL" id="ATBP01000002">
    <property type="protein sequence ID" value="ETR74621.1"/>
    <property type="molecule type" value="Genomic_DNA"/>
</dbReference>
<dbReference type="EC" id="3.5.4.19" evidence="11"/>
<dbReference type="FunFam" id="3.10.20.810:FF:000001">
    <property type="entry name" value="Histidine biosynthesis bifunctional protein HisIE"/>
    <property type="match status" value="1"/>
</dbReference>
<comment type="cofactor">
    <cofactor evidence="11">
        <name>Zn(2+)</name>
        <dbReference type="ChEBI" id="CHEBI:29105"/>
    </cofactor>
    <text evidence="11">Binds 1 zinc ion per subunit.</text>
</comment>
<evidence type="ECO:0000313" key="13">
    <source>
        <dbReference type="EMBL" id="ETR74621.1"/>
    </source>
</evidence>
<dbReference type="GO" id="GO:0004636">
    <property type="term" value="F:phosphoribosyl-ATP diphosphatase activity"/>
    <property type="evidence" value="ECO:0007669"/>
    <property type="project" value="UniProtKB-EC"/>
</dbReference>
<feature type="binding site" evidence="11">
    <location>
        <position position="78"/>
    </location>
    <ligand>
        <name>Mg(2+)</name>
        <dbReference type="ChEBI" id="CHEBI:18420"/>
    </ligand>
</feature>
<evidence type="ECO:0000256" key="11">
    <source>
        <dbReference type="HAMAP-Rule" id="MF_01021"/>
    </source>
</evidence>
<dbReference type="GO" id="GO:0004635">
    <property type="term" value="F:phosphoribosyl-AMP cyclohydrolase activity"/>
    <property type="evidence" value="ECO:0007669"/>
    <property type="project" value="UniProtKB-UniRule"/>
</dbReference>
<dbReference type="InterPro" id="IPR026660">
    <property type="entry name" value="PRA-CH"/>
</dbReference>
<comment type="similarity">
    <text evidence="5">In the C-terminal section; belongs to the PRA-PH family.</text>
</comment>
<reference evidence="14" key="1">
    <citation type="submission" date="2012-11" db="EMBL/GenBank/DDBJ databases">
        <authorList>
            <person name="Lucero-Rivera Y.E."/>
            <person name="Tovar-Ramirez D."/>
        </authorList>
    </citation>
    <scope>NUCLEOTIDE SEQUENCE [LARGE SCALE GENOMIC DNA]</scope>
    <source>
        <strain evidence="14">Araruama</strain>
    </source>
</reference>
<feature type="domain" description="Phosphoribosyl-AMP cyclohydrolase" evidence="12">
    <location>
        <begin position="27"/>
        <end position="101"/>
    </location>
</feature>
<feature type="binding site" evidence="11">
    <location>
        <position position="99"/>
    </location>
    <ligand>
        <name>Zn(2+)</name>
        <dbReference type="ChEBI" id="CHEBI:29105"/>
        <note>ligand shared between dimeric partners</note>
    </ligand>
</feature>
<dbReference type="Gene3D" id="3.10.20.810">
    <property type="entry name" value="Phosphoribosyl-AMP cyclohydrolase"/>
    <property type="match status" value="1"/>
</dbReference>
<comment type="function">
    <text evidence="11">Catalyzes the hydrolysis of the adenine ring of phosphoribosyl-AMP.</text>
</comment>
<sequence length="110" mass="12403">MEQPDFKKMNGLVPAIVQDHNTGEVLMMAYMNQEAWEATLNTGKATYWSRSRQELWVKGLTSGHIQLVKGVFIDCDNDTILLKVEQVGGIACHTGERSCFYKTIPLNINN</sequence>
<evidence type="ECO:0000259" key="12">
    <source>
        <dbReference type="Pfam" id="PF01502"/>
    </source>
</evidence>
<comment type="pathway">
    <text evidence="4">Amino-acid biosynthesis; L-histidine biosynthesis; L-histidine from 5-phospho-alpha-D-ribose 1-diphosphate: step 2/9.</text>
</comment>
<evidence type="ECO:0000256" key="6">
    <source>
        <dbReference type="ARBA" id="ARBA00008299"/>
    </source>
</evidence>